<dbReference type="FunFam" id="2.30.30.790:FF:000001">
    <property type="entry name" value="50S ribosomal protein L19"/>
    <property type="match status" value="1"/>
</dbReference>
<evidence type="ECO:0000256" key="7">
    <source>
        <dbReference type="RuleBase" id="RU000559"/>
    </source>
</evidence>
<sequence>MISKIGEKIMNPLIQSLTESQLRTDIPTFHPGDTVRVHAKVVEGSRERIQVFEGVVISRKGQGISEMYTVRKISSGIGVERTFPLHTPRVEKIEVVRHGKVRRAKLYYLRALQGKAARIKEIRR</sequence>
<name>A0A060RJI6_9STRE</name>
<dbReference type="PROSITE" id="PS01015">
    <property type="entry name" value="RIBOSOMAL_L19"/>
    <property type="match status" value="1"/>
</dbReference>
<dbReference type="Pfam" id="PF01245">
    <property type="entry name" value="Ribosomal_L19"/>
    <property type="match status" value="1"/>
</dbReference>
<dbReference type="InterPro" id="IPR001857">
    <property type="entry name" value="Ribosomal_bL19"/>
</dbReference>
<evidence type="ECO:0000256" key="1">
    <source>
        <dbReference type="ARBA" id="ARBA00002349"/>
    </source>
</evidence>
<evidence type="ECO:0000256" key="5">
    <source>
        <dbReference type="ARBA" id="ARBA00035171"/>
    </source>
</evidence>
<dbReference type="EMBL" id="CCBC010000043">
    <property type="protein sequence ID" value="CDO17037.1"/>
    <property type="molecule type" value="Genomic_DNA"/>
</dbReference>
<accession>A0A060RJI6</accession>
<dbReference type="GO" id="GO:0003735">
    <property type="term" value="F:structural constituent of ribosome"/>
    <property type="evidence" value="ECO:0007669"/>
    <property type="project" value="InterPro"/>
</dbReference>
<dbReference type="HAMAP" id="MF_00402">
    <property type="entry name" value="Ribosomal_bL19"/>
    <property type="match status" value="1"/>
</dbReference>
<protein>
    <recommendedName>
        <fullName evidence="5 6">Large ribosomal subunit protein bL19</fullName>
    </recommendedName>
</protein>
<evidence type="ECO:0000313" key="9">
    <source>
        <dbReference type="Proteomes" id="UP000027584"/>
    </source>
</evidence>
<dbReference type="InterPro" id="IPR008991">
    <property type="entry name" value="Translation_prot_SH3-like_sf"/>
</dbReference>
<dbReference type="InterPro" id="IPR038657">
    <property type="entry name" value="Ribosomal_bL19_sf"/>
</dbReference>
<reference evidence="8 9" key="1">
    <citation type="submission" date="2014-02" db="EMBL/GenBank/DDBJ databases">
        <authorList>
            <person name="Manrique M."/>
        </authorList>
    </citation>
    <scope>NUCLEOTIDE SEQUENCE [LARGE SCALE GENOMIC DNA]</scope>
    <source>
        <strain evidence="8 9">LMG17956</strain>
    </source>
</reference>
<dbReference type="AlphaFoldDB" id="A0A060RJI6"/>
<dbReference type="PRINTS" id="PR00061">
    <property type="entry name" value="RIBOSOMALL19"/>
</dbReference>
<keyword evidence="4 6" id="KW-0687">Ribonucleoprotein</keyword>
<proteinExistence type="inferred from homology"/>
<dbReference type="PANTHER" id="PTHR15680:SF9">
    <property type="entry name" value="LARGE RIBOSOMAL SUBUNIT PROTEIN BL19M"/>
    <property type="match status" value="1"/>
</dbReference>
<dbReference type="SUPFAM" id="SSF50104">
    <property type="entry name" value="Translation proteins SH3-like domain"/>
    <property type="match status" value="1"/>
</dbReference>
<evidence type="ECO:0000256" key="3">
    <source>
        <dbReference type="ARBA" id="ARBA00022980"/>
    </source>
</evidence>
<evidence type="ECO:0000313" key="8">
    <source>
        <dbReference type="EMBL" id="CDO17037.1"/>
    </source>
</evidence>
<organism evidence="8 9">
    <name type="scientific">Streptococcus gallolyticus</name>
    <dbReference type="NCBI Taxonomy" id="315405"/>
    <lineage>
        <taxon>Bacteria</taxon>
        <taxon>Bacillati</taxon>
        <taxon>Bacillota</taxon>
        <taxon>Bacilli</taxon>
        <taxon>Lactobacillales</taxon>
        <taxon>Streptococcaceae</taxon>
        <taxon>Streptococcus</taxon>
    </lineage>
</organism>
<comment type="function">
    <text evidence="1 6 7">This protein is located at the 30S-50S ribosomal subunit interface and may play a role in the structure and function of the aminoacyl-tRNA binding site.</text>
</comment>
<keyword evidence="3 6" id="KW-0689">Ribosomal protein</keyword>
<dbReference type="PANTHER" id="PTHR15680">
    <property type="entry name" value="RIBOSOMAL PROTEIN L19"/>
    <property type="match status" value="1"/>
</dbReference>
<reference evidence="8 9" key="2">
    <citation type="submission" date="2014-05" db="EMBL/GenBank/DDBJ databases">
        <title>Genome sequence of Streptococcus gallolyticus.</title>
        <authorList>
            <person name="Del Campo R."/>
        </authorList>
    </citation>
    <scope>NUCLEOTIDE SEQUENCE [LARGE SCALE GENOMIC DNA]</scope>
    <source>
        <strain evidence="8 9">LMG17956</strain>
    </source>
</reference>
<evidence type="ECO:0000256" key="2">
    <source>
        <dbReference type="ARBA" id="ARBA00005781"/>
    </source>
</evidence>
<dbReference type="GO" id="GO:0022625">
    <property type="term" value="C:cytosolic large ribosomal subunit"/>
    <property type="evidence" value="ECO:0007669"/>
    <property type="project" value="TreeGrafter"/>
</dbReference>
<gene>
    <name evidence="6" type="primary">rplS</name>
    <name evidence="8" type="ORF">BN963_SGAL_00216</name>
</gene>
<dbReference type="InterPro" id="IPR018257">
    <property type="entry name" value="Ribosomal_bL19_CS"/>
</dbReference>
<dbReference type="Gene3D" id="2.30.30.790">
    <property type="match status" value="1"/>
</dbReference>
<evidence type="ECO:0000256" key="4">
    <source>
        <dbReference type="ARBA" id="ARBA00023274"/>
    </source>
</evidence>
<dbReference type="PIRSF" id="PIRSF002191">
    <property type="entry name" value="Ribosomal_L19"/>
    <property type="match status" value="1"/>
</dbReference>
<dbReference type="Proteomes" id="UP000027584">
    <property type="component" value="Unassembled WGS sequence"/>
</dbReference>
<comment type="caution">
    <text evidence="8">The sequence shown here is derived from an EMBL/GenBank/DDBJ whole genome shotgun (WGS) entry which is preliminary data.</text>
</comment>
<evidence type="ECO:0000256" key="6">
    <source>
        <dbReference type="HAMAP-Rule" id="MF_00402"/>
    </source>
</evidence>
<dbReference type="GO" id="GO:0006412">
    <property type="term" value="P:translation"/>
    <property type="evidence" value="ECO:0007669"/>
    <property type="project" value="UniProtKB-UniRule"/>
</dbReference>
<dbReference type="NCBIfam" id="TIGR01024">
    <property type="entry name" value="rplS_bact"/>
    <property type="match status" value="1"/>
</dbReference>
<comment type="similarity">
    <text evidence="2 6 7">Belongs to the bacterial ribosomal protein bL19 family.</text>
</comment>